<dbReference type="EMBL" id="KQ947410">
    <property type="protein sequence ID" value="KUJ19962.1"/>
    <property type="molecule type" value="Genomic_DNA"/>
</dbReference>
<dbReference type="KEGG" id="psco:LY89DRAFT_467425"/>
<dbReference type="InParanoid" id="A0A194XJL2"/>
<evidence type="ECO:0000313" key="1">
    <source>
        <dbReference type="EMBL" id="KUJ19962.1"/>
    </source>
</evidence>
<sequence length="142" mass="16452">MAFHHFWSRTPLWVYINMRLSEKHAVYDAVCRISWRVLLRASYLRVTLLHYYIDLQRKIVADTWSMKSLGSTCIYILALAFLLANAQSPLLGNLDVRHILSPRLGTSSICRIKLSILRTHHHMILKQGLSNLFGRLSLSSFN</sequence>
<reference evidence="1 2" key="1">
    <citation type="submission" date="2015-10" db="EMBL/GenBank/DDBJ databases">
        <title>Full genome of DAOMC 229536 Phialocephala scopiformis, a fungal endophyte of spruce producing the potent anti-insectan compound rugulosin.</title>
        <authorList>
            <consortium name="DOE Joint Genome Institute"/>
            <person name="Walker A.K."/>
            <person name="Frasz S.L."/>
            <person name="Seifert K.A."/>
            <person name="Miller J.D."/>
            <person name="Mondo S.J."/>
            <person name="Labutti K."/>
            <person name="Lipzen A."/>
            <person name="Dockter R."/>
            <person name="Kennedy M."/>
            <person name="Grigoriev I.V."/>
            <person name="Spatafora J.W."/>
        </authorList>
    </citation>
    <scope>NUCLEOTIDE SEQUENCE [LARGE SCALE GENOMIC DNA]</scope>
    <source>
        <strain evidence="1 2">CBS 120377</strain>
    </source>
</reference>
<gene>
    <name evidence="1" type="ORF">LY89DRAFT_467425</name>
</gene>
<dbReference type="Proteomes" id="UP000070700">
    <property type="component" value="Unassembled WGS sequence"/>
</dbReference>
<name>A0A194XJL2_MOLSC</name>
<evidence type="ECO:0000313" key="2">
    <source>
        <dbReference type="Proteomes" id="UP000070700"/>
    </source>
</evidence>
<dbReference type="GeneID" id="28817453"/>
<dbReference type="AlphaFoldDB" id="A0A194XJL2"/>
<dbReference type="RefSeq" id="XP_018074317.1">
    <property type="nucleotide sequence ID" value="XM_018207727.1"/>
</dbReference>
<organism evidence="1 2">
    <name type="scientific">Mollisia scopiformis</name>
    <name type="common">Conifer needle endophyte fungus</name>
    <name type="synonym">Phialocephala scopiformis</name>
    <dbReference type="NCBI Taxonomy" id="149040"/>
    <lineage>
        <taxon>Eukaryota</taxon>
        <taxon>Fungi</taxon>
        <taxon>Dikarya</taxon>
        <taxon>Ascomycota</taxon>
        <taxon>Pezizomycotina</taxon>
        <taxon>Leotiomycetes</taxon>
        <taxon>Helotiales</taxon>
        <taxon>Mollisiaceae</taxon>
        <taxon>Mollisia</taxon>
    </lineage>
</organism>
<proteinExistence type="predicted"/>
<keyword evidence="2" id="KW-1185">Reference proteome</keyword>
<protein>
    <submittedName>
        <fullName evidence="1">Uncharacterized protein</fullName>
    </submittedName>
</protein>
<accession>A0A194XJL2</accession>